<name>A0ABY7FL88_MYAAR</name>
<sequence length="101" mass="11283">PGLPTTLPPCEDLLPDCANFDISVCSDSTYRPWASINCRLYCRHEFCSAAQIQAAQSRATTIAPEDCYDKVNCSLYATNVCDGNYTLWVRENCPQYCGICR</sequence>
<accession>A0ABY7FL88</accession>
<feature type="non-terminal residue" evidence="2">
    <location>
        <position position="101"/>
    </location>
</feature>
<reference evidence="2" key="1">
    <citation type="submission" date="2022-11" db="EMBL/GenBank/DDBJ databases">
        <title>Centuries of genome instability and evolution in soft-shell clam transmissible cancer (bioRxiv).</title>
        <authorList>
            <person name="Hart S.F.M."/>
            <person name="Yonemitsu M.A."/>
            <person name="Giersch R.M."/>
            <person name="Beal B.F."/>
            <person name="Arriagada G."/>
            <person name="Davis B.W."/>
            <person name="Ostrander E.A."/>
            <person name="Goff S.P."/>
            <person name="Metzger M.J."/>
        </authorList>
    </citation>
    <scope>NUCLEOTIDE SEQUENCE</scope>
    <source>
        <strain evidence="2">MELC-2E11</strain>
        <tissue evidence="2">Siphon/mantle</tissue>
    </source>
</reference>
<organism evidence="2 3">
    <name type="scientific">Mya arenaria</name>
    <name type="common">Soft-shell clam</name>
    <dbReference type="NCBI Taxonomy" id="6604"/>
    <lineage>
        <taxon>Eukaryota</taxon>
        <taxon>Metazoa</taxon>
        <taxon>Spiralia</taxon>
        <taxon>Lophotrochozoa</taxon>
        <taxon>Mollusca</taxon>
        <taxon>Bivalvia</taxon>
        <taxon>Autobranchia</taxon>
        <taxon>Heteroconchia</taxon>
        <taxon>Euheterodonta</taxon>
        <taxon>Imparidentia</taxon>
        <taxon>Neoheterodontei</taxon>
        <taxon>Myida</taxon>
        <taxon>Myoidea</taxon>
        <taxon>Myidae</taxon>
        <taxon>Mya</taxon>
    </lineage>
</organism>
<feature type="domain" description="ShKT" evidence="1">
    <location>
        <begin position="9"/>
        <end position="48"/>
    </location>
</feature>
<dbReference type="Proteomes" id="UP001164746">
    <property type="component" value="Chromosome 12"/>
</dbReference>
<evidence type="ECO:0000313" key="2">
    <source>
        <dbReference type="EMBL" id="WAR21501.1"/>
    </source>
</evidence>
<feature type="non-terminal residue" evidence="2">
    <location>
        <position position="1"/>
    </location>
</feature>
<evidence type="ECO:0000313" key="3">
    <source>
        <dbReference type="Proteomes" id="UP001164746"/>
    </source>
</evidence>
<evidence type="ECO:0000259" key="1">
    <source>
        <dbReference type="SMART" id="SM00254"/>
    </source>
</evidence>
<keyword evidence="3" id="KW-1185">Reference proteome</keyword>
<dbReference type="EMBL" id="CP111023">
    <property type="protein sequence ID" value="WAR21501.1"/>
    <property type="molecule type" value="Genomic_DNA"/>
</dbReference>
<proteinExistence type="predicted"/>
<dbReference type="Pfam" id="PF01549">
    <property type="entry name" value="ShK"/>
    <property type="match status" value="2"/>
</dbReference>
<protein>
    <recommendedName>
        <fullName evidence="1">ShKT domain-containing protein</fullName>
    </recommendedName>
</protein>
<dbReference type="Gene3D" id="1.10.10.1940">
    <property type="match status" value="1"/>
</dbReference>
<dbReference type="InterPro" id="IPR003582">
    <property type="entry name" value="ShKT_dom"/>
</dbReference>
<gene>
    <name evidence="2" type="ORF">MAR_015475</name>
</gene>
<feature type="domain" description="ShKT" evidence="1">
    <location>
        <begin position="66"/>
        <end position="101"/>
    </location>
</feature>
<dbReference type="SMART" id="SM00254">
    <property type="entry name" value="ShKT"/>
    <property type="match status" value="2"/>
</dbReference>